<protein>
    <submittedName>
        <fullName evidence="1">Uncharacterized protein</fullName>
    </submittedName>
</protein>
<reference evidence="1 2" key="1">
    <citation type="submission" date="2016-10" db="EMBL/GenBank/DDBJ databases">
        <authorList>
            <person name="de Groot N.N."/>
        </authorList>
    </citation>
    <scope>NUCLEOTIDE SEQUENCE [LARGE SCALE GENOMIC DNA]</scope>
    <source>
        <strain evidence="1 2">DSM 18610</strain>
    </source>
</reference>
<sequence length="221" mass="25286">MYHISVMNENIEDNDWKNEAPTLSAMSRRNPFAVPEQYFQQCNENISAAIFMEGLKNKTNHNSFEVPVGYFEDLSERIETRIALSELPEVNHSFEVPAGYFESLQDRINAKIVAAEPKKEAKIVPLWKRGMVKYASAACFLLVSTFGVYVYQNNQNTDTQLHASDMASDQMLYDIDENTIIEHLETQEATVLKTNSASDTEMENYILNNFSSNDLTQEFKN</sequence>
<evidence type="ECO:0000313" key="1">
    <source>
        <dbReference type="EMBL" id="SER33614.1"/>
    </source>
</evidence>
<dbReference type="AlphaFoldDB" id="A0A1H9NCE4"/>
<dbReference type="EMBL" id="FOGG01000007">
    <property type="protein sequence ID" value="SER33614.1"/>
    <property type="molecule type" value="Genomic_DNA"/>
</dbReference>
<gene>
    <name evidence="1" type="ORF">SAMN04488023_107161</name>
</gene>
<evidence type="ECO:0000313" key="2">
    <source>
        <dbReference type="Proteomes" id="UP000199572"/>
    </source>
</evidence>
<accession>A0A1H9NCE4</accession>
<dbReference type="STRING" id="390241.SAMN04488023_107161"/>
<name>A0A1H9NCE4_9SPHI</name>
<keyword evidence="2" id="KW-1185">Reference proteome</keyword>
<proteinExistence type="predicted"/>
<dbReference type="Proteomes" id="UP000199572">
    <property type="component" value="Unassembled WGS sequence"/>
</dbReference>
<organism evidence="1 2">
    <name type="scientific">Pedobacter rhizosphaerae</name>
    <dbReference type="NCBI Taxonomy" id="390241"/>
    <lineage>
        <taxon>Bacteria</taxon>
        <taxon>Pseudomonadati</taxon>
        <taxon>Bacteroidota</taxon>
        <taxon>Sphingobacteriia</taxon>
        <taxon>Sphingobacteriales</taxon>
        <taxon>Sphingobacteriaceae</taxon>
        <taxon>Pedobacter</taxon>
    </lineage>
</organism>